<accession>A0AAE1ZEA7</accession>
<feature type="compositionally biased region" description="Basic residues" evidence="1">
    <location>
        <begin position="337"/>
        <end position="350"/>
    </location>
</feature>
<evidence type="ECO:0000313" key="3">
    <source>
        <dbReference type="EMBL" id="KAK4471854.1"/>
    </source>
</evidence>
<feature type="region of interest" description="Disordered" evidence="1">
    <location>
        <begin position="324"/>
        <end position="350"/>
    </location>
</feature>
<keyword evidence="2" id="KW-0472">Membrane</keyword>
<dbReference type="AlphaFoldDB" id="A0AAE1ZEA7"/>
<proteinExistence type="predicted"/>
<evidence type="ECO:0000256" key="1">
    <source>
        <dbReference type="SAM" id="MobiDB-lite"/>
    </source>
</evidence>
<reference evidence="3" key="2">
    <citation type="journal article" date="2023" name="Infect Dis Poverty">
        <title>Chromosome-scale genome of the human blood fluke Schistosoma mekongi and its implications for public health.</title>
        <authorList>
            <person name="Zhou M."/>
            <person name="Xu L."/>
            <person name="Xu D."/>
            <person name="Chen W."/>
            <person name="Khan J."/>
            <person name="Hu Y."/>
            <person name="Huang H."/>
            <person name="Wei H."/>
            <person name="Zhang Y."/>
            <person name="Chusongsang P."/>
            <person name="Tanasarnprasert K."/>
            <person name="Hu X."/>
            <person name="Limpanont Y."/>
            <person name="Lv Z."/>
        </authorList>
    </citation>
    <scope>NUCLEOTIDE SEQUENCE</scope>
    <source>
        <strain evidence="3">LV_2022a</strain>
    </source>
</reference>
<evidence type="ECO:0000313" key="4">
    <source>
        <dbReference type="Proteomes" id="UP001292079"/>
    </source>
</evidence>
<gene>
    <name evidence="3" type="ORF">MN116_005244</name>
</gene>
<evidence type="ECO:0000256" key="2">
    <source>
        <dbReference type="SAM" id="Phobius"/>
    </source>
</evidence>
<protein>
    <submittedName>
        <fullName evidence="3">Uncharacterized protein</fullName>
    </submittedName>
</protein>
<organism evidence="3 4">
    <name type="scientific">Schistosoma mekongi</name>
    <name type="common">Parasitic worm</name>
    <dbReference type="NCBI Taxonomy" id="38744"/>
    <lineage>
        <taxon>Eukaryota</taxon>
        <taxon>Metazoa</taxon>
        <taxon>Spiralia</taxon>
        <taxon>Lophotrochozoa</taxon>
        <taxon>Platyhelminthes</taxon>
        <taxon>Trematoda</taxon>
        <taxon>Digenea</taxon>
        <taxon>Strigeidida</taxon>
        <taxon>Schistosomatoidea</taxon>
        <taxon>Schistosomatidae</taxon>
        <taxon>Schistosoma</taxon>
    </lineage>
</organism>
<comment type="caution">
    <text evidence="3">The sequence shown here is derived from an EMBL/GenBank/DDBJ whole genome shotgun (WGS) entry which is preliminary data.</text>
</comment>
<sequence>MSLILLLFESNFMEAHDFRYENSSYSALIENIWGTTFFGQSSRNPSFSLTVGVLVLFSMWFTSLLTIYFVRIYFKTGKLILAHEDLSKSREVLQMLEKNLSNQIGIYESEPLDDGITSYENDDYLDYLLKEVEKTAQRLADVNGIYIECQMKTYLPRLSCCRKKYLDEELCIMINKVNERVYNLKCKIITHYRRWGRILAAIKNSCTSFEGNSILASSTASLNTTFKTVKSNNEEIQSSLEEAYVNKAARHNLVESVTDAVDNKIKLHLSDKNESVIGSHYDIISQRFSELSCSSNDFTDSFNNIPHNNDARKQNSNRHSTKIPTFIHLSSPPPTPSRKRTFRSAEKKRRPLQCVDSRLLSPSYKRTSTSKRILSVAQSNDADFSFTGLVEKSRIPLVDFTNTITGIRKSKPVTF</sequence>
<dbReference type="Proteomes" id="UP001292079">
    <property type="component" value="Unassembled WGS sequence"/>
</dbReference>
<keyword evidence="2" id="KW-0812">Transmembrane</keyword>
<reference evidence="3" key="1">
    <citation type="submission" date="2022-04" db="EMBL/GenBank/DDBJ databases">
        <authorList>
            <person name="Xu L."/>
            <person name="Lv Z."/>
        </authorList>
    </citation>
    <scope>NUCLEOTIDE SEQUENCE</scope>
    <source>
        <strain evidence="3">LV_2022a</strain>
    </source>
</reference>
<keyword evidence="4" id="KW-1185">Reference proteome</keyword>
<feature type="transmembrane region" description="Helical" evidence="2">
    <location>
        <begin position="47"/>
        <end position="70"/>
    </location>
</feature>
<keyword evidence="2" id="KW-1133">Transmembrane helix</keyword>
<name>A0AAE1ZEA7_SCHME</name>
<dbReference type="EMBL" id="JALJAT010000003">
    <property type="protein sequence ID" value="KAK4471854.1"/>
    <property type="molecule type" value="Genomic_DNA"/>
</dbReference>